<sequence>MPVGRQAPDQRVTDDLIILNYQETALHSSPHPLNALFRQPFSQTEPTGLTVTFDYPKKRSIQTLITGWAWSGDILPW</sequence>
<organism evidence="1 2">
    <name type="scientific">Fodinicola feengrottensis</name>
    <dbReference type="NCBI Taxonomy" id="435914"/>
    <lineage>
        <taxon>Bacteria</taxon>
        <taxon>Bacillati</taxon>
        <taxon>Actinomycetota</taxon>
        <taxon>Actinomycetes</taxon>
        <taxon>Mycobacteriales</taxon>
        <taxon>Fodinicola</taxon>
    </lineage>
</organism>
<gene>
    <name evidence="1" type="ORF">GCM10009765_73190</name>
</gene>
<name>A0ABN2IWY2_9ACTN</name>
<accession>A0ABN2IWY2</accession>
<comment type="caution">
    <text evidence="1">The sequence shown here is derived from an EMBL/GenBank/DDBJ whole genome shotgun (WGS) entry which is preliminary data.</text>
</comment>
<evidence type="ECO:0000313" key="1">
    <source>
        <dbReference type="EMBL" id="GAA1713437.1"/>
    </source>
</evidence>
<keyword evidence="2" id="KW-1185">Reference proteome</keyword>
<dbReference type="Proteomes" id="UP001500618">
    <property type="component" value="Unassembled WGS sequence"/>
</dbReference>
<evidence type="ECO:0000313" key="2">
    <source>
        <dbReference type="Proteomes" id="UP001500618"/>
    </source>
</evidence>
<dbReference type="EMBL" id="BAAANY010000038">
    <property type="protein sequence ID" value="GAA1713437.1"/>
    <property type="molecule type" value="Genomic_DNA"/>
</dbReference>
<proteinExistence type="predicted"/>
<protein>
    <submittedName>
        <fullName evidence="1">Uncharacterized protein</fullName>
    </submittedName>
</protein>
<reference evidence="1 2" key="1">
    <citation type="journal article" date="2019" name="Int. J. Syst. Evol. Microbiol.">
        <title>The Global Catalogue of Microorganisms (GCM) 10K type strain sequencing project: providing services to taxonomists for standard genome sequencing and annotation.</title>
        <authorList>
            <consortium name="The Broad Institute Genomics Platform"/>
            <consortium name="The Broad Institute Genome Sequencing Center for Infectious Disease"/>
            <person name="Wu L."/>
            <person name="Ma J."/>
        </authorList>
    </citation>
    <scope>NUCLEOTIDE SEQUENCE [LARGE SCALE GENOMIC DNA]</scope>
    <source>
        <strain evidence="1 2">JCM 14718</strain>
    </source>
</reference>